<organism evidence="2 3">
    <name type="scientific">Plutella xylostella</name>
    <name type="common">Diamondback moth</name>
    <name type="synonym">Plutella maculipennis</name>
    <dbReference type="NCBI Taxonomy" id="51655"/>
    <lineage>
        <taxon>Eukaryota</taxon>
        <taxon>Metazoa</taxon>
        <taxon>Ecdysozoa</taxon>
        <taxon>Arthropoda</taxon>
        <taxon>Hexapoda</taxon>
        <taxon>Insecta</taxon>
        <taxon>Pterygota</taxon>
        <taxon>Neoptera</taxon>
        <taxon>Endopterygota</taxon>
        <taxon>Lepidoptera</taxon>
        <taxon>Glossata</taxon>
        <taxon>Ditrysia</taxon>
        <taxon>Yponomeutoidea</taxon>
        <taxon>Plutellidae</taxon>
        <taxon>Plutella</taxon>
    </lineage>
</organism>
<feature type="compositionally biased region" description="Acidic residues" evidence="1">
    <location>
        <begin position="582"/>
        <end position="592"/>
    </location>
</feature>
<protein>
    <submittedName>
        <fullName evidence="2">Uncharacterized protein</fullName>
    </submittedName>
</protein>
<keyword evidence="3" id="KW-1185">Reference proteome</keyword>
<evidence type="ECO:0000256" key="1">
    <source>
        <dbReference type="SAM" id="MobiDB-lite"/>
    </source>
</evidence>
<feature type="region of interest" description="Disordered" evidence="1">
    <location>
        <begin position="635"/>
        <end position="686"/>
    </location>
</feature>
<dbReference type="Proteomes" id="UP000823941">
    <property type="component" value="Chromosome 1"/>
</dbReference>
<evidence type="ECO:0000313" key="3">
    <source>
        <dbReference type="Proteomes" id="UP000823941"/>
    </source>
</evidence>
<dbReference type="EMBL" id="JAHIBW010000001">
    <property type="protein sequence ID" value="KAG7313466.1"/>
    <property type="molecule type" value="Genomic_DNA"/>
</dbReference>
<gene>
    <name evidence="2" type="ORF">JYU34_000595</name>
</gene>
<feature type="region of interest" description="Disordered" evidence="1">
    <location>
        <begin position="557"/>
        <end position="576"/>
    </location>
</feature>
<comment type="caution">
    <text evidence="2">The sequence shown here is derived from an EMBL/GenBank/DDBJ whole genome shotgun (WGS) entry which is preliminary data.</text>
</comment>
<feature type="region of interest" description="Disordered" evidence="1">
    <location>
        <begin position="581"/>
        <end position="622"/>
    </location>
</feature>
<evidence type="ECO:0000313" key="2">
    <source>
        <dbReference type="EMBL" id="KAG7313466.1"/>
    </source>
</evidence>
<reference evidence="2 3" key="1">
    <citation type="submission" date="2021-06" db="EMBL/GenBank/DDBJ databases">
        <title>A haploid diamondback moth (Plutella xylostella L.) genome assembly resolves 31 chromosomes and identifies a diamide resistance mutation.</title>
        <authorList>
            <person name="Ward C.M."/>
            <person name="Perry K.D."/>
            <person name="Baker G."/>
            <person name="Powis K."/>
            <person name="Heckel D.G."/>
            <person name="Baxter S.W."/>
        </authorList>
    </citation>
    <scope>NUCLEOTIDE SEQUENCE [LARGE SCALE GENOMIC DNA]</scope>
    <source>
        <strain evidence="2 3">LV</strain>
        <tissue evidence="2">Single pupa</tissue>
    </source>
</reference>
<proteinExistence type="predicted"/>
<name>A0ABQ7R836_PLUXY</name>
<sequence length="686" mass="77045">MIPGRVFGQSVSRVRPSLRRPATPYIENNPGSAKPAGYDLTEASIKRARSRAVPLKSSGWNGFAEVTDECGMGLALFEIYGGEHAILDTHVPVKDVLSPRRLRVFPLSNTWGNLRVGIFRRYLDASVVEPIMQRFGDAGVEKFVSEYALITHLLRKIMDDEAVRNRWIPTFSPPIKSLNSILSEDIGDRLLVPAFEIRGVILARPRTMSQWFYTLLVERVRRGLNGAIGLRTMLYCLAWAARLISDRDFARLEQSAGIIKAWLLQDSCRDCVYKFLRELREDYAFEYVFNVADSFSAFVRLPDIKTSVLVLECGDVGPEGAANCHGFLRTFGRHSFLTSPFANTSLRVEIKVLDNSPAKKFFMTGKQTTALLTALDIHARVLRASDWAQGKRIFMSCLAERRANDGASAVAALSQIITELISVRAQSAEMHTVVGHLASLLFEGKLNGELVHEYRQTRDKRNGTSAHAFIVKHCFLRSPSPDVLCQADSLYGKFVSTRGDERNALFAIADAFELEDTQYELVNDDVDLAEKWNLNVPENEDVQADELLVRGLTFRNARLPQEEDQPEEDEEGHDREEFVLSENEEEHEDEDERAQGGELPPPHADEQPDPVLMPWDDDNPAIDFELNDAEMRAIRGFGGGNVPPLDYRANDERIPTSDDEERSVVDPDDDESVGHEEALGEADNNF</sequence>
<accession>A0ABQ7R836</accession>
<feature type="compositionally biased region" description="Acidic residues" evidence="1">
    <location>
        <begin position="562"/>
        <end position="571"/>
    </location>
</feature>
<feature type="compositionally biased region" description="Acidic residues" evidence="1">
    <location>
        <begin position="657"/>
        <end position="671"/>
    </location>
</feature>